<reference evidence="2 3" key="1">
    <citation type="submission" date="2019-07" db="EMBL/GenBank/DDBJ databases">
        <title>Rufibacter sp. nov., isolated from lake sediment.</title>
        <authorList>
            <person name="Qu J.-H."/>
        </authorList>
    </citation>
    <scope>NUCLEOTIDE SEQUENCE [LARGE SCALE GENOMIC DNA]</scope>
    <source>
        <strain evidence="2 3">NBS58-1</strain>
    </source>
</reference>
<dbReference type="OrthoDB" id="793442at2"/>
<organism evidence="2 3">
    <name type="scientific">Rufibacter hautae</name>
    <dbReference type="NCBI Taxonomy" id="2595005"/>
    <lineage>
        <taxon>Bacteria</taxon>
        <taxon>Pseudomonadati</taxon>
        <taxon>Bacteroidota</taxon>
        <taxon>Cytophagia</taxon>
        <taxon>Cytophagales</taxon>
        <taxon>Hymenobacteraceae</taxon>
        <taxon>Rufibacter</taxon>
    </lineage>
</organism>
<evidence type="ECO:0000256" key="1">
    <source>
        <dbReference type="SAM" id="SignalP"/>
    </source>
</evidence>
<sequence>MKKLLLLLVLSFSTLSVFAQEVPNYSAVSLAAKEDYAKAEGTVLKAADYLISTPFDKKNPDRLRAMQFILKWMEGTPDFTFQIDETPVKISDGNSDLLGLYLACATKYCIENRSMAKDAKAVKLNTLKTLVTYSTNPTYKVKQTGELKKVIKASEKGELEQYVG</sequence>
<keyword evidence="1" id="KW-0732">Signal</keyword>
<evidence type="ECO:0000313" key="2">
    <source>
        <dbReference type="EMBL" id="KAA3439554.1"/>
    </source>
</evidence>
<proteinExistence type="predicted"/>
<gene>
    <name evidence="2" type="ORF">FOA19_02385</name>
</gene>
<keyword evidence="3" id="KW-1185">Reference proteome</keyword>
<feature type="chain" id="PRO_5022865948" evidence="1">
    <location>
        <begin position="20"/>
        <end position="164"/>
    </location>
</feature>
<comment type="caution">
    <text evidence="2">The sequence shown here is derived from an EMBL/GenBank/DDBJ whole genome shotgun (WGS) entry which is preliminary data.</text>
</comment>
<dbReference type="EMBL" id="VKKY01000001">
    <property type="protein sequence ID" value="KAA3439554.1"/>
    <property type="molecule type" value="Genomic_DNA"/>
</dbReference>
<evidence type="ECO:0000313" key="3">
    <source>
        <dbReference type="Proteomes" id="UP000324133"/>
    </source>
</evidence>
<dbReference type="Proteomes" id="UP000324133">
    <property type="component" value="Unassembled WGS sequence"/>
</dbReference>
<feature type="signal peptide" evidence="1">
    <location>
        <begin position="1"/>
        <end position="19"/>
    </location>
</feature>
<accession>A0A5B6TFX7</accession>
<protein>
    <submittedName>
        <fullName evidence="2">Uncharacterized protein</fullName>
    </submittedName>
</protein>
<name>A0A5B6TFX7_9BACT</name>
<dbReference type="AlphaFoldDB" id="A0A5B6TFX7"/>
<dbReference type="RefSeq" id="WP_149089197.1">
    <property type="nucleotide sequence ID" value="NZ_VKKY01000001.1"/>
</dbReference>